<gene>
    <name evidence="2" type="ORF">EIN_135130</name>
</gene>
<dbReference type="OrthoDB" id="29706at2759"/>
<accession>A0A0A1U2Z8</accession>
<feature type="compositionally biased region" description="Basic and acidic residues" evidence="1">
    <location>
        <begin position="170"/>
        <end position="186"/>
    </location>
</feature>
<feature type="compositionally biased region" description="Polar residues" evidence="1">
    <location>
        <begin position="187"/>
        <end position="196"/>
    </location>
</feature>
<dbReference type="InterPro" id="IPR036322">
    <property type="entry name" value="WD40_repeat_dom_sf"/>
</dbReference>
<reference evidence="2 3" key="1">
    <citation type="submission" date="2012-10" db="EMBL/GenBank/DDBJ databases">
        <authorList>
            <person name="Zafar N."/>
            <person name="Inman J."/>
            <person name="Hall N."/>
            <person name="Lorenzi H."/>
            <person name="Caler E."/>
        </authorList>
    </citation>
    <scope>NUCLEOTIDE SEQUENCE [LARGE SCALE GENOMIC DNA]</scope>
    <source>
        <strain evidence="2 3">IP1</strain>
    </source>
</reference>
<evidence type="ECO:0000256" key="1">
    <source>
        <dbReference type="SAM" id="MobiDB-lite"/>
    </source>
</evidence>
<dbReference type="Gene3D" id="2.130.10.10">
    <property type="entry name" value="YVTN repeat-like/Quinoprotein amine dehydrogenase"/>
    <property type="match status" value="1"/>
</dbReference>
<organism evidence="2 3">
    <name type="scientific">Entamoeba invadens IP1</name>
    <dbReference type="NCBI Taxonomy" id="370355"/>
    <lineage>
        <taxon>Eukaryota</taxon>
        <taxon>Amoebozoa</taxon>
        <taxon>Evosea</taxon>
        <taxon>Archamoebae</taxon>
        <taxon>Mastigamoebida</taxon>
        <taxon>Entamoebidae</taxon>
        <taxon>Entamoeba</taxon>
    </lineage>
</organism>
<proteinExistence type="predicted"/>
<dbReference type="AlphaFoldDB" id="A0A0A1U2Z8"/>
<sequence>MQPYSLEKIELVSKHPIVLMKLAAEQDPLMTNPNVTLKYTSIGQKAVIVLQGDGSLSQIINGKALFIRKLSKMSVPTQPLEEVPLIQDESSEESQQFDSEDMKEFDGVDVDQFLNPNSEDQSEKSEESGDIKSKQHKDENKDDGIEIGGIEDLGEMDDNSSSENSAHSSETSEKEGSSENSEKSVDTSKSFSVSGDNSVESENEEKNEEQSALPTEESPLNFVIPTVVSGLHIGVFDVGYDCVYSGSYNSLPIRQYNFDGTIKSSPVCQYHHICAAVADEEIFLGTTEGLLQRYSFIERKKMLLSKFKFKITINNTLSNPVERRAKIEDKHPLITLKIDTCPIRSVCPFTHLGLVVCATCEGKIYIVNTMTNLICGSLRGPQGSVKLYSSGDYLIGICLDRWAYVWDLRLRKPVSKIYLKRMPSCLAISN</sequence>
<dbReference type="RefSeq" id="XP_004185275.1">
    <property type="nucleotide sequence ID" value="XM_004185227.1"/>
</dbReference>
<name>A0A0A1U2Z8_ENTIV</name>
<dbReference type="KEGG" id="eiv:EIN_135130"/>
<feature type="compositionally biased region" description="Basic and acidic residues" evidence="1">
    <location>
        <begin position="121"/>
        <end position="144"/>
    </location>
</feature>
<dbReference type="InterPro" id="IPR015943">
    <property type="entry name" value="WD40/YVTN_repeat-like_dom_sf"/>
</dbReference>
<protein>
    <submittedName>
        <fullName evidence="2">Uncharacterized protein</fullName>
    </submittedName>
</protein>
<keyword evidence="3" id="KW-1185">Reference proteome</keyword>
<dbReference type="Proteomes" id="UP000014680">
    <property type="component" value="Unassembled WGS sequence"/>
</dbReference>
<evidence type="ECO:0000313" key="3">
    <source>
        <dbReference type="Proteomes" id="UP000014680"/>
    </source>
</evidence>
<dbReference type="VEuPathDB" id="AmoebaDB:EIN_135130"/>
<dbReference type="OMA" id="RYSFIER"/>
<dbReference type="EMBL" id="KB207027">
    <property type="protein sequence ID" value="ELP85929.1"/>
    <property type="molecule type" value="Genomic_DNA"/>
</dbReference>
<feature type="region of interest" description="Disordered" evidence="1">
    <location>
        <begin position="81"/>
        <end position="217"/>
    </location>
</feature>
<dbReference type="GeneID" id="14884911"/>
<dbReference type="SUPFAM" id="SSF50978">
    <property type="entry name" value="WD40 repeat-like"/>
    <property type="match status" value="1"/>
</dbReference>
<evidence type="ECO:0000313" key="2">
    <source>
        <dbReference type="EMBL" id="ELP85929.1"/>
    </source>
</evidence>